<gene>
    <name evidence="1" type="ORF">EVAR_55958_1</name>
</gene>
<evidence type="ECO:0000313" key="1">
    <source>
        <dbReference type="EMBL" id="GBP78919.1"/>
    </source>
</evidence>
<accession>A0A4C1YW92</accession>
<sequence>MIVERSAALGPSISGQMPLTAVRRALKALSLNIHVRYLTFVNEIANSLHSRTTDRSARVHPTPRRAVLRIGRYGMKQRSTQW</sequence>
<dbReference type="EMBL" id="BGZK01001392">
    <property type="protein sequence ID" value="GBP78919.1"/>
    <property type="molecule type" value="Genomic_DNA"/>
</dbReference>
<keyword evidence="2" id="KW-1185">Reference proteome</keyword>
<proteinExistence type="predicted"/>
<reference evidence="1 2" key="1">
    <citation type="journal article" date="2019" name="Commun. Biol.">
        <title>The bagworm genome reveals a unique fibroin gene that provides high tensile strength.</title>
        <authorList>
            <person name="Kono N."/>
            <person name="Nakamura H."/>
            <person name="Ohtoshi R."/>
            <person name="Tomita M."/>
            <person name="Numata K."/>
            <person name="Arakawa K."/>
        </authorList>
    </citation>
    <scope>NUCLEOTIDE SEQUENCE [LARGE SCALE GENOMIC DNA]</scope>
</reference>
<dbReference type="Proteomes" id="UP000299102">
    <property type="component" value="Unassembled WGS sequence"/>
</dbReference>
<protein>
    <submittedName>
        <fullName evidence="1">Uncharacterized protein</fullName>
    </submittedName>
</protein>
<name>A0A4C1YW92_EUMVA</name>
<organism evidence="1 2">
    <name type="scientific">Eumeta variegata</name>
    <name type="common">Bagworm moth</name>
    <name type="synonym">Eumeta japonica</name>
    <dbReference type="NCBI Taxonomy" id="151549"/>
    <lineage>
        <taxon>Eukaryota</taxon>
        <taxon>Metazoa</taxon>
        <taxon>Ecdysozoa</taxon>
        <taxon>Arthropoda</taxon>
        <taxon>Hexapoda</taxon>
        <taxon>Insecta</taxon>
        <taxon>Pterygota</taxon>
        <taxon>Neoptera</taxon>
        <taxon>Endopterygota</taxon>
        <taxon>Lepidoptera</taxon>
        <taxon>Glossata</taxon>
        <taxon>Ditrysia</taxon>
        <taxon>Tineoidea</taxon>
        <taxon>Psychidae</taxon>
        <taxon>Oiketicinae</taxon>
        <taxon>Eumeta</taxon>
    </lineage>
</organism>
<comment type="caution">
    <text evidence="1">The sequence shown here is derived from an EMBL/GenBank/DDBJ whole genome shotgun (WGS) entry which is preliminary data.</text>
</comment>
<evidence type="ECO:0000313" key="2">
    <source>
        <dbReference type="Proteomes" id="UP000299102"/>
    </source>
</evidence>
<dbReference type="AlphaFoldDB" id="A0A4C1YW92"/>